<feature type="compositionally biased region" description="Basic and acidic residues" evidence="1">
    <location>
        <begin position="1"/>
        <end position="23"/>
    </location>
</feature>
<dbReference type="AlphaFoldDB" id="A0A0D9W332"/>
<reference evidence="2 3" key="1">
    <citation type="submission" date="2012-08" db="EMBL/GenBank/DDBJ databases">
        <title>Oryza genome evolution.</title>
        <authorList>
            <person name="Wing R.A."/>
        </authorList>
    </citation>
    <scope>NUCLEOTIDE SEQUENCE</scope>
</reference>
<evidence type="ECO:0000313" key="3">
    <source>
        <dbReference type="Proteomes" id="UP000032180"/>
    </source>
</evidence>
<sequence length="82" mass="9424">MVVDRNDAPARWKRPPEFLRRGGENTGAESFVRRERGKDMERTAKRGALLSTTDFSMKPRQEMKPYQYDATVLEGAKATFKS</sequence>
<dbReference type="Gramene" id="LPERR04G04030.1">
    <property type="protein sequence ID" value="LPERR04G04030.1"/>
    <property type="gene ID" value="LPERR04G04030"/>
</dbReference>
<evidence type="ECO:0000313" key="2">
    <source>
        <dbReference type="EnsemblPlants" id="LPERR04G04030.1"/>
    </source>
</evidence>
<name>A0A0D9W332_9ORYZ</name>
<evidence type="ECO:0000256" key="1">
    <source>
        <dbReference type="SAM" id="MobiDB-lite"/>
    </source>
</evidence>
<dbReference type="HOGENOM" id="CLU_2561590_0_0_1"/>
<proteinExistence type="predicted"/>
<accession>A0A0D9W332</accession>
<dbReference type="EnsemblPlants" id="LPERR04G04030.1">
    <property type="protein sequence ID" value="LPERR04G04030.1"/>
    <property type="gene ID" value="LPERR04G04030"/>
</dbReference>
<feature type="compositionally biased region" description="Basic and acidic residues" evidence="1">
    <location>
        <begin position="31"/>
        <end position="44"/>
    </location>
</feature>
<feature type="region of interest" description="Disordered" evidence="1">
    <location>
        <begin position="1"/>
        <end position="62"/>
    </location>
</feature>
<protein>
    <submittedName>
        <fullName evidence="2">Uncharacterized protein</fullName>
    </submittedName>
</protein>
<reference evidence="2" key="3">
    <citation type="submission" date="2015-04" db="UniProtKB">
        <authorList>
            <consortium name="EnsemblPlants"/>
        </authorList>
    </citation>
    <scope>IDENTIFICATION</scope>
</reference>
<reference evidence="3" key="2">
    <citation type="submission" date="2013-12" db="EMBL/GenBank/DDBJ databases">
        <authorList>
            <person name="Yu Y."/>
            <person name="Lee S."/>
            <person name="de Baynast K."/>
            <person name="Wissotski M."/>
            <person name="Liu L."/>
            <person name="Talag J."/>
            <person name="Goicoechea J."/>
            <person name="Angelova A."/>
            <person name="Jetty R."/>
            <person name="Kudrna D."/>
            <person name="Golser W."/>
            <person name="Rivera L."/>
            <person name="Zhang J."/>
            <person name="Wing R."/>
        </authorList>
    </citation>
    <scope>NUCLEOTIDE SEQUENCE</scope>
</reference>
<keyword evidence="3" id="KW-1185">Reference proteome</keyword>
<organism evidence="2 3">
    <name type="scientific">Leersia perrieri</name>
    <dbReference type="NCBI Taxonomy" id="77586"/>
    <lineage>
        <taxon>Eukaryota</taxon>
        <taxon>Viridiplantae</taxon>
        <taxon>Streptophyta</taxon>
        <taxon>Embryophyta</taxon>
        <taxon>Tracheophyta</taxon>
        <taxon>Spermatophyta</taxon>
        <taxon>Magnoliopsida</taxon>
        <taxon>Liliopsida</taxon>
        <taxon>Poales</taxon>
        <taxon>Poaceae</taxon>
        <taxon>BOP clade</taxon>
        <taxon>Oryzoideae</taxon>
        <taxon>Oryzeae</taxon>
        <taxon>Oryzinae</taxon>
        <taxon>Leersia</taxon>
    </lineage>
</organism>
<dbReference type="Proteomes" id="UP000032180">
    <property type="component" value="Chromosome 4"/>
</dbReference>